<dbReference type="PANTHER" id="PTHR47412:SF1">
    <property type="entry name" value="FI01434P-RELATED"/>
    <property type="match status" value="1"/>
</dbReference>
<dbReference type="GeneID" id="115631192"/>
<dbReference type="RefSeq" id="XP_030383742.1">
    <property type="nucleotide sequence ID" value="XM_030527882.1"/>
</dbReference>
<name>A0A6J2U995_DROLE</name>
<gene>
    <name evidence="3" type="primary">LOC115631192</name>
</gene>
<evidence type="ECO:0000313" key="3">
    <source>
        <dbReference type="RefSeq" id="XP_030383742.1"/>
    </source>
</evidence>
<protein>
    <submittedName>
        <fullName evidence="3">Beta-1,4-glucuronyltransferase 1</fullName>
    </submittedName>
</protein>
<evidence type="ECO:0000256" key="1">
    <source>
        <dbReference type="SAM" id="SignalP"/>
    </source>
</evidence>
<organism evidence="2 3">
    <name type="scientific">Drosophila lebanonensis</name>
    <name type="common">Fruit fly</name>
    <name type="synonym">Scaptodrosophila lebanonensis</name>
    <dbReference type="NCBI Taxonomy" id="7225"/>
    <lineage>
        <taxon>Eukaryota</taxon>
        <taxon>Metazoa</taxon>
        <taxon>Ecdysozoa</taxon>
        <taxon>Arthropoda</taxon>
        <taxon>Hexapoda</taxon>
        <taxon>Insecta</taxon>
        <taxon>Pterygota</taxon>
        <taxon>Neoptera</taxon>
        <taxon>Endopterygota</taxon>
        <taxon>Diptera</taxon>
        <taxon>Brachycera</taxon>
        <taxon>Muscomorpha</taxon>
        <taxon>Ephydroidea</taxon>
        <taxon>Drosophilidae</taxon>
        <taxon>Scaptodrosophila</taxon>
    </lineage>
</organism>
<proteinExistence type="predicted"/>
<dbReference type="Proteomes" id="UP000504634">
    <property type="component" value="Unplaced"/>
</dbReference>
<dbReference type="AlphaFoldDB" id="A0A6J2U995"/>
<dbReference type="Pfam" id="PF13896">
    <property type="entry name" value="Glyco_transf_49"/>
    <property type="match status" value="1"/>
</dbReference>
<feature type="signal peptide" evidence="1">
    <location>
        <begin position="1"/>
        <end position="27"/>
    </location>
</feature>
<keyword evidence="1" id="KW-0732">Signal</keyword>
<dbReference type="OrthoDB" id="9974378at2759"/>
<feature type="chain" id="PRO_5026819797" evidence="1">
    <location>
        <begin position="28"/>
        <end position="421"/>
    </location>
</feature>
<accession>A0A6J2U995</accession>
<sequence length="421" mass="48792">MGGIEKLKLMLVMAFMCMAILVCYVESVNETKYLPADTSAEHRENMLRVRMHLYCQDRPYKARKILRTNYWVLENYVMAEHGAIPCFSSITYTTHADYRYLDNLIPLLERWRAPISLAVYAPGTDFVSTLNSIRWLLQCAPQRDLVRAFVSFHIYFNALHMPSAVPKSEHVLKRKVDCKDEAPFADPELPMTYRKQHFLNYPVNVGRNIARDAAVTHFVLASDIELYPTPHLVERFMDMLGRNPKMMKNNSPHVYVLRVFEVEQNVTVPDTKKELKYLLRKGLAISFHSRLCPECHEGPRLKAWIAAKSSDVLNIFHVGQRIGSAIRWEPIFIGTQMDPVYEERLSWEGMSDKMTQAYALCALGYKFLILDNAFLTHKPGIKTTVGDIERVFLAARTYYMISRKMVNELRIMYGNRWGCTI</sequence>
<evidence type="ECO:0000313" key="2">
    <source>
        <dbReference type="Proteomes" id="UP000504634"/>
    </source>
</evidence>
<reference evidence="3" key="1">
    <citation type="submission" date="2025-08" db="UniProtKB">
        <authorList>
            <consortium name="RefSeq"/>
        </authorList>
    </citation>
    <scope>IDENTIFICATION</scope>
    <source>
        <strain evidence="3">11010-0011.00</strain>
        <tissue evidence="3">Whole body</tissue>
    </source>
</reference>
<keyword evidence="2" id="KW-1185">Reference proteome</keyword>
<dbReference type="PANTHER" id="PTHR47412">
    <property type="entry name" value="FI01434P-RELATED"/>
    <property type="match status" value="1"/>
</dbReference>